<evidence type="ECO:0000256" key="1">
    <source>
        <dbReference type="SAM" id="Coils"/>
    </source>
</evidence>
<dbReference type="EMBL" id="BK015857">
    <property type="protein sequence ID" value="DAD69862.1"/>
    <property type="molecule type" value="Genomic_DNA"/>
</dbReference>
<keyword evidence="1" id="KW-0175">Coiled coil</keyword>
<accession>A0A8S5LIP3</accession>
<organism evidence="2">
    <name type="scientific">Siphoviridae sp. ctGO42</name>
    <dbReference type="NCBI Taxonomy" id="2827566"/>
    <lineage>
        <taxon>Viruses</taxon>
        <taxon>Duplodnaviria</taxon>
        <taxon>Heunggongvirae</taxon>
        <taxon>Uroviricota</taxon>
        <taxon>Caudoviricetes</taxon>
    </lineage>
</organism>
<sequence length="103" mass="11402">MSIPASALSDEECLHYAALEPAAAAELTRRLTAQSIDPSAEAESLRENIRMLESHADDADEELDQLRDGAEEACAYIKRAMNHDEDEELPMSKLLQKALDCLE</sequence>
<evidence type="ECO:0000313" key="2">
    <source>
        <dbReference type="EMBL" id="DAD69862.1"/>
    </source>
</evidence>
<protein>
    <submittedName>
        <fullName evidence="2">Uncharacterized protein</fullName>
    </submittedName>
</protein>
<reference evidence="2" key="1">
    <citation type="journal article" date="2021" name="Proc. Natl. Acad. Sci. U.S.A.">
        <title>A Catalog of Tens of Thousands of Viruses from Human Metagenomes Reveals Hidden Associations with Chronic Diseases.</title>
        <authorList>
            <person name="Tisza M.J."/>
            <person name="Buck C.B."/>
        </authorList>
    </citation>
    <scope>NUCLEOTIDE SEQUENCE</scope>
    <source>
        <strain evidence="2">CtGO42</strain>
    </source>
</reference>
<feature type="coiled-coil region" evidence="1">
    <location>
        <begin position="42"/>
        <end position="69"/>
    </location>
</feature>
<name>A0A8S5LIP3_9CAUD</name>
<proteinExistence type="predicted"/>